<sequence>MERIRAEYPIVIHGVSLSIGSTDPLDADYLNDLVRLAERVEPAWISDHPPVSDPVSTMIERDDRIPPLAEFGVARRI</sequence>
<name>A0A9X0WDE3_9GAMM</name>
<dbReference type="Pfam" id="PF05114">
    <property type="entry name" value="MbnB_TglH_ChrH"/>
    <property type="match status" value="1"/>
</dbReference>
<gene>
    <name evidence="1" type="ORF">CKO42_21535</name>
</gene>
<organism evidence="1 2">
    <name type="scientific">Lamprobacter modestohalophilus</name>
    <dbReference type="NCBI Taxonomy" id="1064514"/>
    <lineage>
        <taxon>Bacteria</taxon>
        <taxon>Pseudomonadati</taxon>
        <taxon>Pseudomonadota</taxon>
        <taxon>Gammaproteobacteria</taxon>
        <taxon>Chromatiales</taxon>
        <taxon>Chromatiaceae</taxon>
        <taxon>Lamprobacter</taxon>
    </lineage>
</organism>
<dbReference type="AlphaFoldDB" id="A0A9X0WDE3"/>
<dbReference type="EMBL" id="NRRY01000054">
    <property type="protein sequence ID" value="MBK1620958.1"/>
    <property type="molecule type" value="Genomic_DNA"/>
</dbReference>
<proteinExistence type="predicted"/>
<evidence type="ECO:0000313" key="1">
    <source>
        <dbReference type="EMBL" id="MBK1620958.1"/>
    </source>
</evidence>
<dbReference type="Gene3D" id="3.20.20.150">
    <property type="entry name" value="Divalent-metal-dependent TIM barrel enzymes"/>
    <property type="match status" value="1"/>
</dbReference>
<accession>A0A9X0WDE3</accession>
<dbReference type="InterPro" id="IPR007801">
    <property type="entry name" value="MbnB/TglH/ChrH"/>
</dbReference>
<evidence type="ECO:0008006" key="3">
    <source>
        <dbReference type="Google" id="ProtNLM"/>
    </source>
</evidence>
<dbReference type="Proteomes" id="UP001138768">
    <property type="component" value="Unassembled WGS sequence"/>
</dbReference>
<comment type="caution">
    <text evidence="1">The sequence shown here is derived from an EMBL/GenBank/DDBJ whole genome shotgun (WGS) entry which is preliminary data.</text>
</comment>
<reference evidence="1 2" key="1">
    <citation type="journal article" date="2020" name="Microorganisms">
        <title>Osmotic Adaptation and Compatible Solute Biosynthesis of Phototrophic Bacteria as Revealed from Genome Analyses.</title>
        <authorList>
            <person name="Imhoff J.F."/>
            <person name="Rahn T."/>
            <person name="Kunzel S."/>
            <person name="Keller A."/>
            <person name="Neulinger S.C."/>
        </authorList>
    </citation>
    <scope>NUCLEOTIDE SEQUENCE [LARGE SCALE GENOMIC DNA]</scope>
    <source>
        <strain evidence="1 2">DSM 25653</strain>
    </source>
</reference>
<keyword evidence="2" id="KW-1185">Reference proteome</keyword>
<protein>
    <recommendedName>
        <fullName evidence="3">DUF692 family protein</fullName>
    </recommendedName>
</protein>
<evidence type="ECO:0000313" key="2">
    <source>
        <dbReference type="Proteomes" id="UP001138768"/>
    </source>
</evidence>